<proteinExistence type="predicted"/>
<keyword evidence="3" id="KW-1185">Reference proteome</keyword>
<keyword evidence="1" id="KW-0812">Transmembrane</keyword>
<feature type="transmembrane region" description="Helical" evidence="1">
    <location>
        <begin position="14"/>
        <end position="33"/>
    </location>
</feature>
<sequence length="115" mass="12882">MNRVQPILQLSTRFLAQAMSPSCLLTSLSVIAAKLQSQSRMKLKLGFKTPFMVVFLISLLSSSRLSISSRSLLLSRNKHLRALLMALLLQTLMESFLLSSKMFKAGSTQIIQAWH</sequence>
<dbReference type="AlphaFoldDB" id="A0A7J8ZVG7"/>
<gene>
    <name evidence="2" type="ORF">Golax_014202</name>
</gene>
<evidence type="ECO:0000313" key="3">
    <source>
        <dbReference type="Proteomes" id="UP000593574"/>
    </source>
</evidence>
<keyword evidence="1" id="KW-1133">Transmembrane helix</keyword>
<accession>A0A7J8ZVG7</accession>
<dbReference type="Proteomes" id="UP000593574">
    <property type="component" value="Unassembled WGS sequence"/>
</dbReference>
<evidence type="ECO:0000256" key="1">
    <source>
        <dbReference type="SAM" id="Phobius"/>
    </source>
</evidence>
<protein>
    <submittedName>
        <fullName evidence="2">Uncharacterized protein</fullName>
    </submittedName>
</protein>
<keyword evidence="1" id="KW-0472">Membrane</keyword>
<reference evidence="2 3" key="1">
    <citation type="journal article" date="2019" name="Genome Biol. Evol.">
        <title>Insights into the evolution of the New World diploid cottons (Gossypium, subgenus Houzingenia) based on genome sequencing.</title>
        <authorList>
            <person name="Grover C.E."/>
            <person name="Arick M.A. 2nd"/>
            <person name="Thrash A."/>
            <person name="Conover J.L."/>
            <person name="Sanders W.S."/>
            <person name="Peterson D.G."/>
            <person name="Frelichowski J.E."/>
            <person name="Scheffler J.A."/>
            <person name="Scheffler B.E."/>
            <person name="Wendel J.F."/>
        </authorList>
    </citation>
    <scope>NUCLEOTIDE SEQUENCE [LARGE SCALE GENOMIC DNA]</scope>
    <source>
        <strain evidence="2">4</strain>
        <tissue evidence="2">Leaf</tissue>
    </source>
</reference>
<dbReference type="EMBL" id="JABEZV010000007">
    <property type="protein sequence ID" value="MBA0715299.1"/>
    <property type="molecule type" value="Genomic_DNA"/>
</dbReference>
<evidence type="ECO:0000313" key="2">
    <source>
        <dbReference type="EMBL" id="MBA0715299.1"/>
    </source>
</evidence>
<comment type="caution">
    <text evidence="2">The sequence shown here is derived from an EMBL/GenBank/DDBJ whole genome shotgun (WGS) entry which is preliminary data.</text>
</comment>
<feature type="transmembrane region" description="Helical" evidence="1">
    <location>
        <begin position="79"/>
        <end position="98"/>
    </location>
</feature>
<organism evidence="2 3">
    <name type="scientific">Gossypium laxum</name>
    <dbReference type="NCBI Taxonomy" id="34288"/>
    <lineage>
        <taxon>Eukaryota</taxon>
        <taxon>Viridiplantae</taxon>
        <taxon>Streptophyta</taxon>
        <taxon>Embryophyta</taxon>
        <taxon>Tracheophyta</taxon>
        <taxon>Spermatophyta</taxon>
        <taxon>Magnoliopsida</taxon>
        <taxon>eudicotyledons</taxon>
        <taxon>Gunneridae</taxon>
        <taxon>Pentapetalae</taxon>
        <taxon>rosids</taxon>
        <taxon>malvids</taxon>
        <taxon>Malvales</taxon>
        <taxon>Malvaceae</taxon>
        <taxon>Malvoideae</taxon>
        <taxon>Gossypium</taxon>
    </lineage>
</organism>
<feature type="transmembrane region" description="Helical" evidence="1">
    <location>
        <begin position="45"/>
        <end position="67"/>
    </location>
</feature>
<name>A0A7J8ZVG7_9ROSI</name>